<evidence type="ECO:0000313" key="3">
    <source>
        <dbReference type="Proteomes" id="UP000324800"/>
    </source>
</evidence>
<feature type="non-terminal residue" evidence="2">
    <location>
        <position position="1"/>
    </location>
</feature>
<name>A0A5J4T3T1_9EUKA</name>
<dbReference type="AlphaFoldDB" id="A0A5J4T3T1"/>
<evidence type="ECO:0000313" key="2">
    <source>
        <dbReference type="EMBL" id="KAA6353004.1"/>
    </source>
</evidence>
<dbReference type="EMBL" id="SNRW01038929">
    <property type="protein sequence ID" value="KAA6353004.1"/>
    <property type="molecule type" value="Genomic_DNA"/>
</dbReference>
<accession>A0A5J4T3T1</accession>
<protein>
    <submittedName>
        <fullName evidence="2">Uncharacterized protein</fullName>
    </submittedName>
</protein>
<evidence type="ECO:0000256" key="1">
    <source>
        <dbReference type="SAM" id="MobiDB-lite"/>
    </source>
</evidence>
<dbReference type="Proteomes" id="UP000324800">
    <property type="component" value="Unassembled WGS sequence"/>
</dbReference>
<comment type="caution">
    <text evidence="2">The sequence shown here is derived from an EMBL/GenBank/DDBJ whole genome shotgun (WGS) entry which is preliminary data.</text>
</comment>
<sequence>GLARSALEFAVAVNQGLASLIEDIARNNTNKLVGKMFKVWKASLVSVGDAQTECEFRLKGVYTGTQTEDVLSQSSKERFKRRKTDKRIITYNQYKRRRGFNRFNSGIFIGKQDGQRVIDFKGRGKFGRGNRKRNFDSVQTNANQEDKFSS</sequence>
<proteinExistence type="predicted"/>
<gene>
    <name evidence="2" type="ORF">EZS28_051469</name>
</gene>
<reference evidence="2 3" key="1">
    <citation type="submission" date="2019-03" db="EMBL/GenBank/DDBJ databases">
        <title>Single cell metagenomics reveals metabolic interactions within the superorganism composed of flagellate Streblomastix strix and complex community of Bacteroidetes bacteria on its surface.</title>
        <authorList>
            <person name="Treitli S.C."/>
            <person name="Kolisko M."/>
            <person name="Husnik F."/>
            <person name="Keeling P."/>
            <person name="Hampl V."/>
        </authorList>
    </citation>
    <scope>NUCLEOTIDE SEQUENCE [LARGE SCALE GENOMIC DNA]</scope>
    <source>
        <strain evidence="2">ST1C</strain>
    </source>
</reference>
<feature type="region of interest" description="Disordered" evidence="1">
    <location>
        <begin position="128"/>
        <end position="150"/>
    </location>
</feature>
<organism evidence="2 3">
    <name type="scientific">Streblomastix strix</name>
    <dbReference type="NCBI Taxonomy" id="222440"/>
    <lineage>
        <taxon>Eukaryota</taxon>
        <taxon>Metamonada</taxon>
        <taxon>Preaxostyla</taxon>
        <taxon>Oxymonadida</taxon>
        <taxon>Streblomastigidae</taxon>
        <taxon>Streblomastix</taxon>
    </lineage>
</organism>